<name>A0AA37IWG9_9FIRM</name>
<protein>
    <submittedName>
        <fullName evidence="1">Amidotransferase</fullName>
    </submittedName>
</protein>
<dbReference type="SUPFAM" id="SSF52317">
    <property type="entry name" value="Class I glutamine amidotransferase-like"/>
    <property type="match status" value="1"/>
</dbReference>
<dbReference type="InterPro" id="IPR044668">
    <property type="entry name" value="PuuD-like"/>
</dbReference>
<dbReference type="Proteomes" id="UP001055185">
    <property type="component" value="Unassembled WGS sequence"/>
</dbReference>
<dbReference type="InterPro" id="IPR011697">
    <property type="entry name" value="Peptidase_C26"/>
</dbReference>
<sequence length="234" mass="25957">MKKPMIGVVPLVDEERESFWMLPGYFEGIEEAGGIPVMLPLTDDPEAIARLAETCDGVLLTGGHDVSPEVYGETPREVCGACCPGRDRMERLLLDEALRRDLPVLGICRGVQFLNAALGGTLYQDLPVEHYSTVVHHQQPPYDQPSHEVSLLRGSPLAERLGVKTLPVNSCHHQGIKNLADSLSAMAYAPDGLVEAVWMPDKRFVWAVQWHPEFSHKVSEASREIFRAFVESCQ</sequence>
<dbReference type="EMBL" id="BQKV01000018">
    <property type="protein sequence ID" value="GJN63727.1"/>
    <property type="molecule type" value="Genomic_DNA"/>
</dbReference>
<comment type="caution">
    <text evidence="1">The sequence shown here is derived from an EMBL/GenBank/DDBJ whole genome shotgun (WGS) entry which is preliminary data.</text>
</comment>
<proteinExistence type="predicted"/>
<dbReference type="PANTHER" id="PTHR43235">
    <property type="entry name" value="GLUTAMINE AMIDOTRANSFERASE PB2B2.05-RELATED"/>
    <property type="match status" value="1"/>
</dbReference>
<dbReference type="AlphaFoldDB" id="A0AA37IWG9"/>
<accession>A0AA37IWG9</accession>
<evidence type="ECO:0000313" key="1">
    <source>
        <dbReference type="EMBL" id="GJN63727.1"/>
    </source>
</evidence>
<dbReference type="GO" id="GO:0005829">
    <property type="term" value="C:cytosol"/>
    <property type="evidence" value="ECO:0007669"/>
    <property type="project" value="TreeGrafter"/>
</dbReference>
<dbReference type="Gene3D" id="3.40.50.880">
    <property type="match status" value="1"/>
</dbReference>
<reference evidence="1" key="1">
    <citation type="journal article" date="2022" name="Int. J. Syst. Evol. Microbiol.">
        <title>Genome-based, phenotypic and chemotaxonomic classification of Faecalibacterium strains: proposal of three novel species Faecalibacterium duncaniae sp. nov., Faecalibacterium hattorii sp. nov. and Faecalibacterium gallinarum sp. nov. .</title>
        <authorList>
            <person name="Sakamoto M."/>
            <person name="Sakurai N."/>
            <person name="Tanno H."/>
            <person name="Iino T."/>
            <person name="Ohkuma M."/>
            <person name="Endo A."/>
        </authorList>
    </citation>
    <scope>NUCLEOTIDE SEQUENCE</scope>
    <source>
        <strain evidence="1">JCM 17207</strain>
    </source>
</reference>
<organism evidence="1 2">
    <name type="scientific">Faecalibacterium gallinarum</name>
    <dbReference type="NCBI Taxonomy" id="2903556"/>
    <lineage>
        <taxon>Bacteria</taxon>
        <taxon>Bacillati</taxon>
        <taxon>Bacillota</taxon>
        <taxon>Clostridia</taxon>
        <taxon>Eubacteriales</taxon>
        <taxon>Oscillospiraceae</taxon>
        <taxon>Faecalibacterium</taxon>
    </lineage>
</organism>
<gene>
    <name evidence="1" type="ORF">JCM17207_03520</name>
</gene>
<dbReference type="PROSITE" id="PS51273">
    <property type="entry name" value="GATASE_TYPE_1"/>
    <property type="match status" value="1"/>
</dbReference>
<keyword evidence="2" id="KW-1185">Reference proteome</keyword>
<dbReference type="InterPro" id="IPR029062">
    <property type="entry name" value="Class_I_gatase-like"/>
</dbReference>
<dbReference type="RefSeq" id="WP_238315918.1">
    <property type="nucleotide sequence ID" value="NZ_BQKV01000018.1"/>
</dbReference>
<dbReference type="Pfam" id="PF07722">
    <property type="entry name" value="Peptidase_C26"/>
    <property type="match status" value="1"/>
</dbReference>
<evidence type="ECO:0000313" key="2">
    <source>
        <dbReference type="Proteomes" id="UP001055185"/>
    </source>
</evidence>
<dbReference type="GO" id="GO:0006598">
    <property type="term" value="P:polyamine catabolic process"/>
    <property type="evidence" value="ECO:0007669"/>
    <property type="project" value="TreeGrafter"/>
</dbReference>
<dbReference type="PANTHER" id="PTHR43235:SF1">
    <property type="entry name" value="GLUTAMINE AMIDOTRANSFERASE PB2B2.05-RELATED"/>
    <property type="match status" value="1"/>
</dbReference>
<dbReference type="CDD" id="cd01745">
    <property type="entry name" value="GATase1_2"/>
    <property type="match status" value="1"/>
</dbReference>
<dbReference type="GO" id="GO:0033969">
    <property type="term" value="F:gamma-glutamyl-gamma-aminobutyrate hydrolase activity"/>
    <property type="evidence" value="ECO:0007669"/>
    <property type="project" value="TreeGrafter"/>
</dbReference>
<dbReference type="FunFam" id="3.40.50.880:FF:000030">
    <property type="entry name" value="Gamma-glutamyl-gamma-aminobutyrate hydrolase PuuD"/>
    <property type="match status" value="1"/>
</dbReference>